<keyword evidence="2 5" id="KW-0560">Oxidoreductase</keyword>
<dbReference type="SUPFAM" id="SSF51735">
    <property type="entry name" value="NAD(P)-binding Rossmann-fold domains"/>
    <property type="match status" value="1"/>
</dbReference>
<comment type="caution">
    <text evidence="5">The sequence shown here is derived from an EMBL/GenBank/DDBJ whole genome shotgun (WGS) entry which is preliminary data.</text>
</comment>
<evidence type="ECO:0000256" key="2">
    <source>
        <dbReference type="ARBA" id="ARBA00023002"/>
    </source>
</evidence>
<sequence>MTKHVFAQIGAGRIGKMHAGNLAAIPNVRIKHVVDHVPQAASALAATLGATASDIDGALGDKEVTAVIITSSTNTHADFIEAAARAGKAIFCEKPVDLTMARVETCLATVKACNVPLMIGFNRRFDPQFAALKRQLDAGVIGKTEHIVIYNRDAAPPPPGFVPTSGGLFRDMSIHDFDTARWLLGEEPSTVYAVGSNLVDPEIGAAGDIDTGTITMTTASGKHVVINTSRRSTFGYDQRLEVIGEKGLLQAGNTPITTVSASTAAGVTSSLPHYNFITRYADAFRLELAAFVKCLDTGTSPAPTGEDGRLALRLAEAANESMATGRAVKV</sequence>
<accession>A0ABW5DLL0</accession>
<dbReference type="EMBL" id="JBHUIP010000003">
    <property type="protein sequence ID" value="MFD2261982.1"/>
    <property type="molecule type" value="Genomic_DNA"/>
</dbReference>
<evidence type="ECO:0000313" key="5">
    <source>
        <dbReference type="EMBL" id="MFD2261982.1"/>
    </source>
</evidence>
<dbReference type="Pfam" id="PF01408">
    <property type="entry name" value="GFO_IDH_MocA"/>
    <property type="match status" value="1"/>
</dbReference>
<comment type="similarity">
    <text evidence="1">Belongs to the Gfo/Idh/MocA family.</text>
</comment>
<organism evidence="5 6">
    <name type="scientific">Lacibacterium aquatile</name>
    <dbReference type="NCBI Taxonomy" id="1168082"/>
    <lineage>
        <taxon>Bacteria</taxon>
        <taxon>Pseudomonadati</taxon>
        <taxon>Pseudomonadota</taxon>
        <taxon>Alphaproteobacteria</taxon>
        <taxon>Rhodospirillales</taxon>
        <taxon>Rhodospirillaceae</taxon>
    </lineage>
</organism>
<evidence type="ECO:0000259" key="3">
    <source>
        <dbReference type="Pfam" id="PF01408"/>
    </source>
</evidence>
<protein>
    <submittedName>
        <fullName evidence="5">Inositol 2-dehydrogenase</fullName>
        <ecNumber evidence="5">1.1.1.18</ecNumber>
    </submittedName>
</protein>
<feature type="domain" description="GFO/IDH/MocA-like oxidoreductase" evidence="4">
    <location>
        <begin position="129"/>
        <end position="249"/>
    </location>
</feature>
<dbReference type="PANTHER" id="PTHR42840">
    <property type="entry name" value="NAD(P)-BINDING ROSSMANN-FOLD SUPERFAMILY PROTEIN-RELATED"/>
    <property type="match status" value="1"/>
</dbReference>
<dbReference type="EC" id="1.1.1.18" evidence="5"/>
<proteinExistence type="inferred from homology"/>
<dbReference type="InterPro" id="IPR000683">
    <property type="entry name" value="Gfo/Idh/MocA-like_OxRdtase_N"/>
</dbReference>
<feature type="domain" description="Gfo/Idh/MocA-like oxidoreductase N-terminal" evidence="3">
    <location>
        <begin position="7"/>
        <end position="121"/>
    </location>
</feature>
<dbReference type="Proteomes" id="UP001597295">
    <property type="component" value="Unassembled WGS sequence"/>
</dbReference>
<dbReference type="Gene3D" id="3.30.360.10">
    <property type="entry name" value="Dihydrodipicolinate Reductase, domain 2"/>
    <property type="match status" value="1"/>
</dbReference>
<dbReference type="RefSeq" id="WP_379874892.1">
    <property type="nucleotide sequence ID" value="NZ_JBHUIP010000003.1"/>
</dbReference>
<evidence type="ECO:0000256" key="1">
    <source>
        <dbReference type="ARBA" id="ARBA00010928"/>
    </source>
</evidence>
<dbReference type="InterPro" id="IPR030827">
    <property type="entry name" value="Myo_inos_IolG"/>
</dbReference>
<evidence type="ECO:0000259" key="4">
    <source>
        <dbReference type="Pfam" id="PF22725"/>
    </source>
</evidence>
<dbReference type="PANTHER" id="PTHR42840:SF3">
    <property type="entry name" value="BINDING ROSSMANN FOLD OXIDOREDUCTASE, PUTATIVE (AFU_ORTHOLOGUE AFUA_2G10240)-RELATED"/>
    <property type="match status" value="1"/>
</dbReference>
<gene>
    <name evidence="5" type="primary">iolG</name>
    <name evidence="5" type="ORF">ACFSM5_03720</name>
</gene>
<dbReference type="Gene3D" id="3.40.50.720">
    <property type="entry name" value="NAD(P)-binding Rossmann-like Domain"/>
    <property type="match status" value="1"/>
</dbReference>
<name>A0ABW5DLL0_9PROT</name>
<reference evidence="6" key="1">
    <citation type="journal article" date="2019" name="Int. J. Syst. Evol. Microbiol.">
        <title>The Global Catalogue of Microorganisms (GCM) 10K type strain sequencing project: providing services to taxonomists for standard genome sequencing and annotation.</title>
        <authorList>
            <consortium name="The Broad Institute Genomics Platform"/>
            <consortium name="The Broad Institute Genome Sequencing Center for Infectious Disease"/>
            <person name="Wu L."/>
            <person name="Ma J."/>
        </authorList>
    </citation>
    <scope>NUCLEOTIDE SEQUENCE [LARGE SCALE GENOMIC DNA]</scope>
    <source>
        <strain evidence="6">CGMCC 1.19062</strain>
    </source>
</reference>
<dbReference type="InterPro" id="IPR036291">
    <property type="entry name" value="NAD(P)-bd_dom_sf"/>
</dbReference>
<dbReference type="GO" id="GO:0050112">
    <property type="term" value="F:inositol 2-dehydrogenase (NAD+) activity"/>
    <property type="evidence" value="ECO:0007669"/>
    <property type="project" value="UniProtKB-EC"/>
</dbReference>
<dbReference type="SUPFAM" id="SSF55347">
    <property type="entry name" value="Glyceraldehyde-3-phosphate dehydrogenase-like, C-terminal domain"/>
    <property type="match status" value="1"/>
</dbReference>
<dbReference type="NCBIfam" id="TIGR04380">
    <property type="entry name" value="myo_inos_iolG"/>
    <property type="match status" value="1"/>
</dbReference>
<dbReference type="InterPro" id="IPR055170">
    <property type="entry name" value="GFO_IDH_MocA-like_dom"/>
</dbReference>
<keyword evidence="6" id="KW-1185">Reference proteome</keyword>
<evidence type="ECO:0000313" key="6">
    <source>
        <dbReference type="Proteomes" id="UP001597295"/>
    </source>
</evidence>
<dbReference type="Pfam" id="PF22725">
    <property type="entry name" value="GFO_IDH_MocA_C3"/>
    <property type="match status" value="1"/>
</dbReference>